<feature type="compositionally biased region" description="Pro residues" evidence="1">
    <location>
        <begin position="133"/>
        <end position="146"/>
    </location>
</feature>
<organism evidence="2">
    <name type="scientific">Fonticula alba</name>
    <name type="common">Slime mold</name>
    <dbReference type="NCBI Taxonomy" id="691883"/>
    <lineage>
        <taxon>Eukaryota</taxon>
        <taxon>Rotosphaerida</taxon>
        <taxon>Fonticulaceae</taxon>
        <taxon>Fonticula</taxon>
    </lineage>
</organism>
<proteinExistence type="predicted"/>
<accession>A0A058Z969</accession>
<feature type="region of interest" description="Disordered" evidence="1">
    <location>
        <begin position="113"/>
        <end position="156"/>
    </location>
</feature>
<dbReference type="EMBL" id="KB932204">
    <property type="protein sequence ID" value="KCV70646.1"/>
    <property type="molecule type" value="Genomic_DNA"/>
</dbReference>
<dbReference type="GeneID" id="20527726"/>
<gene>
    <name evidence="2" type="ORF">H696_03001</name>
</gene>
<keyword evidence="3" id="KW-1185">Reference proteome</keyword>
<name>A0A058Z969_FONAL</name>
<feature type="compositionally biased region" description="Low complexity" evidence="1">
    <location>
        <begin position="1"/>
        <end position="24"/>
    </location>
</feature>
<evidence type="ECO:0000313" key="3">
    <source>
        <dbReference type="Proteomes" id="UP000030693"/>
    </source>
</evidence>
<dbReference type="AlphaFoldDB" id="A0A058Z969"/>
<evidence type="ECO:0000313" key="2">
    <source>
        <dbReference type="EMBL" id="KCV70646.1"/>
    </source>
</evidence>
<dbReference type="Proteomes" id="UP000030693">
    <property type="component" value="Unassembled WGS sequence"/>
</dbReference>
<reference evidence="2" key="1">
    <citation type="submission" date="2013-04" db="EMBL/GenBank/DDBJ databases">
        <title>The Genome Sequence of Fonticula alba ATCC 38817.</title>
        <authorList>
            <consortium name="The Broad Institute Genomics Platform"/>
            <person name="Russ C."/>
            <person name="Cuomo C."/>
            <person name="Burger G."/>
            <person name="Gray M.W."/>
            <person name="Holland P.W.H."/>
            <person name="King N."/>
            <person name="Lang F.B.F."/>
            <person name="Roger A.J."/>
            <person name="Ruiz-Trillo I."/>
            <person name="Brown M."/>
            <person name="Walker B."/>
            <person name="Young S."/>
            <person name="Zeng Q."/>
            <person name="Gargeya S."/>
            <person name="Fitzgerald M."/>
            <person name="Haas B."/>
            <person name="Abouelleil A."/>
            <person name="Allen A.W."/>
            <person name="Alvarado L."/>
            <person name="Arachchi H.M."/>
            <person name="Berlin A.M."/>
            <person name="Chapman S.B."/>
            <person name="Gainer-Dewar J."/>
            <person name="Goldberg J."/>
            <person name="Griggs A."/>
            <person name="Gujja S."/>
            <person name="Hansen M."/>
            <person name="Howarth C."/>
            <person name="Imamovic A."/>
            <person name="Ireland A."/>
            <person name="Larimer J."/>
            <person name="McCowan C."/>
            <person name="Murphy C."/>
            <person name="Pearson M."/>
            <person name="Poon T.W."/>
            <person name="Priest M."/>
            <person name="Roberts A."/>
            <person name="Saif S."/>
            <person name="Shea T."/>
            <person name="Sisk P."/>
            <person name="Sykes S."/>
            <person name="Wortman J."/>
            <person name="Nusbaum C."/>
            <person name="Birren B."/>
        </authorList>
    </citation>
    <scope>NUCLEOTIDE SEQUENCE [LARGE SCALE GENOMIC DNA]</scope>
    <source>
        <strain evidence="2">ATCC 38817</strain>
    </source>
</reference>
<feature type="region of interest" description="Disordered" evidence="1">
    <location>
        <begin position="1"/>
        <end position="56"/>
    </location>
</feature>
<evidence type="ECO:0000256" key="1">
    <source>
        <dbReference type="SAM" id="MobiDB-lite"/>
    </source>
</evidence>
<protein>
    <submittedName>
        <fullName evidence="2">Uncharacterized protein</fullName>
    </submittedName>
</protein>
<dbReference type="RefSeq" id="XP_009495162.1">
    <property type="nucleotide sequence ID" value="XM_009496887.1"/>
</dbReference>
<sequence length="494" mass="50996">MTMFGYSRSSGAASAGSSQSSCGEDSGKLTPIPRPAWSVAGLGKTPARSDTPARRGADVAVAGVNDNVVDILPPAIDTAAIGVGSSTPPLAAAGDAATISGVVTVPAARDCAYPTPSPAGPGADTNGASSPPSDLPRPSCPAPPQIRPANQTGISPPRIAAVTPLVIDSLASDGCVRPTTALSLPPFVEDYLQPIRQSTPAQLEVLSLRQIACGQACLPEASATLIREACPDPATARGPAAALAFATVVHQFLAIPAFSSAPDELEPVVHWHEALLDAASTPDHPPPDSGPTSPCDSDVDFDLIVMVDRLSGVPVALSAAEFYPRSSALLLTYLVVAPDRRGLGLSRPLSMACIEFGDMRARQRGLGPQAKIALLETRGHDDSESDATKSRAAAALSRLGFRAVVGLKYVQPALEEAGCLDGRCYNMLLCVHERHIVSDEASAPAPTVDAMALSSWLAEYYSTLGVAPDDEDLTDQLNCLRSCSNGRAPVTAVF</sequence>